<evidence type="ECO:0000259" key="6">
    <source>
        <dbReference type="PROSITE" id="PS50893"/>
    </source>
</evidence>
<keyword evidence="8" id="KW-1185">Reference proteome</keyword>
<organism evidence="7 8">
    <name type="scientific">Rarobacter incanus</name>
    <dbReference type="NCBI Taxonomy" id="153494"/>
    <lineage>
        <taxon>Bacteria</taxon>
        <taxon>Bacillati</taxon>
        <taxon>Actinomycetota</taxon>
        <taxon>Actinomycetes</taxon>
        <taxon>Micrococcales</taxon>
        <taxon>Rarobacteraceae</taxon>
        <taxon>Rarobacter</taxon>
    </lineage>
</organism>
<comment type="caution">
    <text evidence="7">The sequence shown here is derived from an EMBL/GenBank/DDBJ whole genome shotgun (WGS) entry which is preliminary data.</text>
</comment>
<evidence type="ECO:0000256" key="3">
    <source>
        <dbReference type="ARBA" id="ARBA00022741"/>
    </source>
</evidence>
<dbReference type="InterPro" id="IPR017871">
    <property type="entry name" value="ABC_transporter-like_CS"/>
</dbReference>
<gene>
    <name evidence="7" type="ORF">FB389_0473</name>
</gene>
<dbReference type="PANTHER" id="PTHR42711:SF16">
    <property type="entry name" value="ABC TRANSPORTER ATP-BINDING PROTEIN"/>
    <property type="match status" value="1"/>
</dbReference>
<dbReference type="PROSITE" id="PS00211">
    <property type="entry name" value="ABC_TRANSPORTER_1"/>
    <property type="match status" value="1"/>
</dbReference>
<dbReference type="InterPro" id="IPR003439">
    <property type="entry name" value="ABC_transporter-like_ATP-bd"/>
</dbReference>
<dbReference type="GO" id="GO:0005886">
    <property type="term" value="C:plasma membrane"/>
    <property type="evidence" value="ECO:0007669"/>
    <property type="project" value="UniProtKB-SubCell"/>
</dbReference>
<dbReference type="RefSeq" id="WP_246043478.1">
    <property type="nucleotide sequence ID" value="NZ_BAAATB010000008.1"/>
</dbReference>
<evidence type="ECO:0000256" key="5">
    <source>
        <dbReference type="ARBA" id="ARBA00023251"/>
    </source>
</evidence>
<reference evidence="7 8" key="1">
    <citation type="submission" date="2019-06" db="EMBL/GenBank/DDBJ databases">
        <title>Sequencing the genomes of 1000 actinobacteria strains.</title>
        <authorList>
            <person name="Klenk H.-P."/>
        </authorList>
    </citation>
    <scope>NUCLEOTIDE SEQUENCE [LARGE SCALE GENOMIC DNA]</scope>
    <source>
        <strain evidence="7 8">DSM 10596</strain>
    </source>
</reference>
<evidence type="ECO:0000313" key="7">
    <source>
        <dbReference type="EMBL" id="TQK75834.1"/>
    </source>
</evidence>
<protein>
    <submittedName>
        <fullName evidence="7">ABC-2 type transport system ATP-binding protein</fullName>
    </submittedName>
</protein>
<dbReference type="PROSITE" id="PS50893">
    <property type="entry name" value="ABC_TRANSPORTER_2"/>
    <property type="match status" value="1"/>
</dbReference>
<sequence>MPDPIAPTEAALALSDVVKSYGGKRVVDRMTFTAPRSQITAILGPNGAGKTTTIECCEGLRTADSGTIKVLGRDPHDPALREHVGVMLQDGGLPTGVRALEMLRHIASMYAHPRSVDDLVDTLGLASFASTTVRRLSGGERQRLALAAALIGRPSLVFLDEPSAGMDPQSRHAVWSLIEELRGEGVSFVLTTHMMDEAAALADHVVIVDRGRVIAQGSVPDLVGAEAATGPAVSTLRWSTEARRDFTPVFGARSTLTWTEAAPGHYTASGDIGPAVVAQLTQWCEGQDLLIRTLSVNERSLEDVFLDLTGRELR</sequence>
<dbReference type="PANTHER" id="PTHR42711">
    <property type="entry name" value="ABC TRANSPORTER ATP-BINDING PROTEIN"/>
    <property type="match status" value="1"/>
</dbReference>
<feature type="domain" description="ABC transporter" evidence="6">
    <location>
        <begin position="12"/>
        <end position="235"/>
    </location>
</feature>
<dbReference type="GO" id="GO:0016887">
    <property type="term" value="F:ATP hydrolysis activity"/>
    <property type="evidence" value="ECO:0007669"/>
    <property type="project" value="InterPro"/>
</dbReference>
<evidence type="ECO:0000256" key="2">
    <source>
        <dbReference type="ARBA" id="ARBA00022448"/>
    </source>
</evidence>
<evidence type="ECO:0000313" key="8">
    <source>
        <dbReference type="Proteomes" id="UP000316181"/>
    </source>
</evidence>
<dbReference type="SUPFAM" id="SSF52540">
    <property type="entry name" value="P-loop containing nucleoside triphosphate hydrolases"/>
    <property type="match status" value="1"/>
</dbReference>
<name>A0A542SMH7_9MICO</name>
<dbReference type="AlphaFoldDB" id="A0A542SMH7"/>
<dbReference type="SMART" id="SM00382">
    <property type="entry name" value="AAA"/>
    <property type="match status" value="1"/>
</dbReference>
<keyword evidence="3" id="KW-0547">Nucleotide-binding</keyword>
<dbReference type="EMBL" id="VFNV01000001">
    <property type="protein sequence ID" value="TQK75834.1"/>
    <property type="molecule type" value="Genomic_DNA"/>
</dbReference>
<evidence type="ECO:0000256" key="4">
    <source>
        <dbReference type="ARBA" id="ARBA00022840"/>
    </source>
</evidence>
<keyword evidence="2" id="KW-0813">Transport</keyword>
<dbReference type="GO" id="GO:0046677">
    <property type="term" value="P:response to antibiotic"/>
    <property type="evidence" value="ECO:0007669"/>
    <property type="project" value="UniProtKB-KW"/>
</dbReference>
<dbReference type="InterPro" id="IPR003593">
    <property type="entry name" value="AAA+_ATPase"/>
</dbReference>
<proteinExistence type="predicted"/>
<dbReference type="Proteomes" id="UP000316181">
    <property type="component" value="Unassembled WGS sequence"/>
</dbReference>
<dbReference type="Gene3D" id="3.40.50.300">
    <property type="entry name" value="P-loop containing nucleotide triphosphate hydrolases"/>
    <property type="match status" value="1"/>
</dbReference>
<keyword evidence="4 7" id="KW-0067">ATP-binding</keyword>
<keyword evidence="5" id="KW-0046">Antibiotic resistance</keyword>
<dbReference type="InterPro" id="IPR027417">
    <property type="entry name" value="P-loop_NTPase"/>
</dbReference>
<accession>A0A542SMH7</accession>
<evidence type="ECO:0000256" key="1">
    <source>
        <dbReference type="ARBA" id="ARBA00004202"/>
    </source>
</evidence>
<dbReference type="GO" id="GO:0005524">
    <property type="term" value="F:ATP binding"/>
    <property type="evidence" value="ECO:0007669"/>
    <property type="project" value="UniProtKB-KW"/>
</dbReference>
<comment type="subcellular location">
    <subcellularLocation>
        <location evidence="1">Cell membrane</location>
        <topology evidence="1">Peripheral membrane protein</topology>
    </subcellularLocation>
</comment>
<dbReference type="InterPro" id="IPR050763">
    <property type="entry name" value="ABC_transporter_ATP-binding"/>
</dbReference>
<dbReference type="Pfam" id="PF00005">
    <property type="entry name" value="ABC_tran"/>
    <property type="match status" value="1"/>
</dbReference>